<dbReference type="RefSeq" id="WP_273596635.1">
    <property type="nucleotide sequence ID" value="NZ_JAQQXS010000007.1"/>
</dbReference>
<proteinExistence type="predicted"/>
<accession>A0ABT5KRJ7</accession>
<dbReference type="Proteomes" id="UP001219862">
    <property type="component" value="Unassembled WGS sequence"/>
</dbReference>
<keyword evidence="2" id="KW-1185">Reference proteome</keyword>
<organism evidence="1 2">
    <name type="scientific">Roseateles koreensis</name>
    <dbReference type="NCBI Taxonomy" id="2987526"/>
    <lineage>
        <taxon>Bacteria</taxon>
        <taxon>Pseudomonadati</taxon>
        <taxon>Pseudomonadota</taxon>
        <taxon>Betaproteobacteria</taxon>
        <taxon>Burkholderiales</taxon>
        <taxon>Sphaerotilaceae</taxon>
        <taxon>Roseateles</taxon>
    </lineage>
</organism>
<gene>
    <name evidence="1" type="ORF">PRZ01_10035</name>
</gene>
<dbReference type="Pfam" id="PF11227">
    <property type="entry name" value="DUF3025"/>
    <property type="match status" value="1"/>
</dbReference>
<sequence>MTETLLADTFALALEAPWCAPYRLQGQHLLSSLRQGASVAEALNASLAAQGGWALAAGPLGFVPQQLLPEGEGYEAFIARSGCVPTRDNAHDLLNGLIWLHWPQLKTRLNALHLQELQLQAAAQMGNAPGRGCVGQRRGPVRDALTVLDENAAFMAAPEPLCQALQARDWHRLFVELRPLWAQARLQLVGHALLEKLMRPRKPICAHVLLMPEPCDGAAAETLGDGQWLAGKPFLPLPVLGVPGWWSANQAGDFYADVSVFRPPVVSPSPPLRDPH</sequence>
<dbReference type="EMBL" id="JAQQXS010000007">
    <property type="protein sequence ID" value="MDC8785531.1"/>
    <property type="molecule type" value="Genomic_DNA"/>
</dbReference>
<evidence type="ECO:0000313" key="1">
    <source>
        <dbReference type="EMBL" id="MDC8785531.1"/>
    </source>
</evidence>
<name>A0ABT5KRJ7_9BURK</name>
<reference evidence="1 2" key="1">
    <citation type="submission" date="2022-10" db="EMBL/GenBank/DDBJ databases">
        <title>paucibacter sp. hw8 Genome sequencing.</title>
        <authorList>
            <person name="Park S."/>
        </authorList>
    </citation>
    <scope>NUCLEOTIDE SEQUENCE [LARGE SCALE GENOMIC DNA]</scope>
    <source>
        <strain evidence="2">hw8</strain>
    </source>
</reference>
<comment type="caution">
    <text evidence="1">The sequence shown here is derived from an EMBL/GenBank/DDBJ whole genome shotgun (WGS) entry which is preliminary data.</text>
</comment>
<protein>
    <submittedName>
        <fullName evidence="1">DUF3025 domain-containing protein</fullName>
    </submittedName>
</protein>
<evidence type="ECO:0000313" key="2">
    <source>
        <dbReference type="Proteomes" id="UP001219862"/>
    </source>
</evidence>
<dbReference type="InterPro" id="IPR021390">
    <property type="entry name" value="DUF3025"/>
</dbReference>